<evidence type="ECO:0000256" key="4">
    <source>
        <dbReference type="ARBA" id="ARBA00022989"/>
    </source>
</evidence>
<organism evidence="8 9">
    <name type="scientific">Australozyma saopauloensis</name>
    <dbReference type="NCBI Taxonomy" id="291208"/>
    <lineage>
        <taxon>Eukaryota</taxon>
        <taxon>Fungi</taxon>
        <taxon>Dikarya</taxon>
        <taxon>Ascomycota</taxon>
        <taxon>Saccharomycotina</taxon>
        <taxon>Pichiomycetes</taxon>
        <taxon>Metschnikowiaceae</taxon>
        <taxon>Australozyma</taxon>
    </lineage>
</organism>
<dbReference type="GO" id="GO:0005789">
    <property type="term" value="C:endoplasmic reticulum membrane"/>
    <property type="evidence" value="ECO:0007669"/>
    <property type="project" value="TreeGrafter"/>
</dbReference>
<evidence type="ECO:0000313" key="8">
    <source>
        <dbReference type="EMBL" id="WPK26464.1"/>
    </source>
</evidence>
<feature type="compositionally biased region" description="Polar residues" evidence="6">
    <location>
        <begin position="540"/>
        <end position="549"/>
    </location>
</feature>
<accession>A0AAX4HDR2</accession>
<comment type="similarity">
    <text evidence="2">Belongs to the TAPT1 family.</text>
</comment>
<feature type="region of interest" description="Disordered" evidence="6">
    <location>
        <begin position="520"/>
        <end position="556"/>
    </location>
</feature>
<gene>
    <name evidence="8" type="ORF">PUMCH_003818</name>
</gene>
<dbReference type="InterPro" id="IPR008010">
    <property type="entry name" value="Tatp1"/>
</dbReference>
<evidence type="ECO:0000256" key="7">
    <source>
        <dbReference type="SAM" id="Phobius"/>
    </source>
</evidence>
<protein>
    <recommendedName>
        <fullName evidence="10">DUF747-domain-containing protein</fullName>
    </recommendedName>
</protein>
<feature type="transmembrane region" description="Helical" evidence="7">
    <location>
        <begin position="447"/>
        <end position="463"/>
    </location>
</feature>
<dbReference type="PANTHER" id="PTHR13317">
    <property type="entry name" value="TRANSMEMBRANE ANTERIOR POSTERIOR TRANSFORMATION PROTEIN 1 HOMOLOG"/>
    <property type="match status" value="1"/>
</dbReference>
<reference evidence="8 9" key="1">
    <citation type="submission" date="2023-10" db="EMBL/GenBank/DDBJ databases">
        <title>Draft Genome Sequence of Candida saopaulonensis from a very Premature Infant with Sepsis.</title>
        <authorList>
            <person name="Ning Y."/>
            <person name="Dai R."/>
            <person name="Xiao M."/>
            <person name="Xu Y."/>
            <person name="Yan Q."/>
            <person name="Zhang L."/>
        </authorList>
    </citation>
    <scope>NUCLEOTIDE SEQUENCE [LARGE SCALE GENOMIC DNA]</scope>
    <source>
        <strain evidence="8 9">19XY460</strain>
    </source>
</reference>
<dbReference type="Proteomes" id="UP001338582">
    <property type="component" value="Chromosome 4"/>
</dbReference>
<keyword evidence="9" id="KW-1185">Reference proteome</keyword>
<comment type="subcellular location">
    <subcellularLocation>
        <location evidence="1">Membrane</location>
        <topology evidence="1">Multi-pass membrane protein</topology>
    </subcellularLocation>
</comment>
<evidence type="ECO:0000256" key="1">
    <source>
        <dbReference type="ARBA" id="ARBA00004141"/>
    </source>
</evidence>
<feature type="transmembrane region" description="Helical" evidence="7">
    <location>
        <begin position="124"/>
        <end position="146"/>
    </location>
</feature>
<feature type="transmembrane region" description="Helical" evidence="7">
    <location>
        <begin position="263"/>
        <end position="285"/>
    </location>
</feature>
<dbReference type="EMBL" id="CP138897">
    <property type="protein sequence ID" value="WPK26464.1"/>
    <property type="molecule type" value="Genomic_DNA"/>
</dbReference>
<dbReference type="PANTHER" id="PTHR13317:SF4">
    <property type="entry name" value="TRANSMEMBRANE ANTERIOR POSTERIOR TRANSFORMATION PROTEIN 1 HOMOLOG"/>
    <property type="match status" value="1"/>
</dbReference>
<dbReference type="Pfam" id="PF05346">
    <property type="entry name" value="DUF747"/>
    <property type="match status" value="1"/>
</dbReference>
<evidence type="ECO:0000313" key="9">
    <source>
        <dbReference type="Proteomes" id="UP001338582"/>
    </source>
</evidence>
<keyword evidence="5 7" id="KW-0472">Membrane</keyword>
<feature type="transmembrane region" description="Helical" evidence="7">
    <location>
        <begin position="190"/>
        <end position="208"/>
    </location>
</feature>
<dbReference type="GeneID" id="88174881"/>
<dbReference type="KEGG" id="asau:88174881"/>
<evidence type="ECO:0008006" key="10">
    <source>
        <dbReference type="Google" id="ProtNLM"/>
    </source>
</evidence>
<evidence type="ECO:0000256" key="5">
    <source>
        <dbReference type="ARBA" id="ARBA00023136"/>
    </source>
</evidence>
<evidence type="ECO:0000256" key="2">
    <source>
        <dbReference type="ARBA" id="ARBA00008803"/>
    </source>
</evidence>
<feature type="transmembrane region" description="Helical" evidence="7">
    <location>
        <begin position="475"/>
        <end position="506"/>
    </location>
</feature>
<keyword evidence="4 7" id="KW-1133">Transmembrane helix</keyword>
<name>A0AAX4HDR2_9ASCO</name>
<feature type="region of interest" description="Disordered" evidence="6">
    <location>
        <begin position="623"/>
        <end position="652"/>
    </location>
</feature>
<feature type="compositionally biased region" description="Basic and acidic residues" evidence="6">
    <location>
        <begin position="633"/>
        <end position="649"/>
    </location>
</feature>
<sequence length="674" mass="76833">MDDPLLLATDKSDIFDDELPINTIETSQIDDATTLNRPGINAKPHKTDAPALNRTRAFTTSYAINYIKPHNENTKTSEYATRKFVSLYKLLLLELNLPGPQSTKKKTADDDEERKRAYEQLKSMISVPFYLEKFITFGLLVCLNLFLTLFTLVPLKLCIVVFTAFRDFLLSLSQDLSILQRRLHFVKRDIITLLLIISTVALLASPVLEVSRLYHDIRGQAHIKLYVMFGVLEVTDKLLSSVSHEVFTVLVGIPFSDTSPKNLAMLALFSILALIFSACHSYALIYQSVSLHVAANSYSNALLTLLLSNQFAELKSAVFKKFEREGLFQVTLSDLTERFQLSIMLTIIAFRNISQLNSTQIGLTPDSWKSWNKWIGAIFGPSVVVLGSEIFVDWIKHCFINKFNRIRPKVYDNFLYVLSLDFIEVFNQNSEETSTETSDYVKITKRIGIPTMSLSVCLFRMVLSDLKEIYLPGTWTFWNVLASLLLIVMSFVALVVIRLLLSLWLLQWARYTKAKHELHQQRRIPQSSDSKGSLRMKDTQYASRSNFETPSPRVGKNELEEYSAPCSPDDSILPTIDAKSLISALNEDPYTSPIDSEIETSFIPGIPNTESSSINPSTRLYLYDSGEKVPPTPEEKRNEQLRKRFDKSPDVQTDEVFEPLRAVHRYEMSSKRIW</sequence>
<proteinExistence type="inferred from homology"/>
<dbReference type="AlphaFoldDB" id="A0AAX4HDR2"/>
<keyword evidence="3 7" id="KW-0812">Transmembrane</keyword>
<evidence type="ECO:0000256" key="6">
    <source>
        <dbReference type="SAM" id="MobiDB-lite"/>
    </source>
</evidence>
<dbReference type="RefSeq" id="XP_062878845.1">
    <property type="nucleotide sequence ID" value="XM_063022775.1"/>
</dbReference>
<evidence type="ECO:0000256" key="3">
    <source>
        <dbReference type="ARBA" id="ARBA00022692"/>
    </source>
</evidence>